<feature type="region of interest" description="Disordered" evidence="1">
    <location>
        <begin position="62"/>
        <end position="112"/>
    </location>
</feature>
<sequence>MLAVVNVIADSSTDNVAVDCAEFEFAVDSKCCPSQWRLATGARSMTSSLRKTLRRPTRYPQQTRFAHTNRTSRNRGFCKQSHRNHDPPPRLSHRPKHFSRRNHSKRWLGRTI</sequence>
<evidence type="ECO:0000313" key="2">
    <source>
        <dbReference type="EMBL" id="GAC96771.1"/>
    </source>
</evidence>
<name>R9P5Z9_PSEHS</name>
<accession>R9P5Z9</accession>
<dbReference type="HOGENOM" id="CLU_2146979_0_0_1"/>
<feature type="compositionally biased region" description="Polar residues" evidence="1">
    <location>
        <begin position="62"/>
        <end position="71"/>
    </location>
</feature>
<dbReference type="AlphaFoldDB" id="R9P5Z9"/>
<keyword evidence="3" id="KW-1185">Reference proteome</keyword>
<protein>
    <submittedName>
        <fullName evidence="2">Integral membrane protein</fullName>
    </submittedName>
</protein>
<feature type="compositionally biased region" description="Basic residues" evidence="1">
    <location>
        <begin position="91"/>
        <end position="112"/>
    </location>
</feature>
<dbReference type="Proteomes" id="UP000014071">
    <property type="component" value="Unassembled WGS sequence"/>
</dbReference>
<organism evidence="2 3">
    <name type="scientific">Pseudozyma hubeiensis (strain SY62)</name>
    <name type="common">Yeast</name>
    <dbReference type="NCBI Taxonomy" id="1305764"/>
    <lineage>
        <taxon>Eukaryota</taxon>
        <taxon>Fungi</taxon>
        <taxon>Dikarya</taxon>
        <taxon>Basidiomycota</taxon>
        <taxon>Ustilaginomycotina</taxon>
        <taxon>Ustilaginomycetes</taxon>
        <taxon>Ustilaginales</taxon>
        <taxon>Ustilaginaceae</taxon>
        <taxon>Pseudozyma</taxon>
    </lineage>
</organism>
<evidence type="ECO:0000256" key="1">
    <source>
        <dbReference type="SAM" id="MobiDB-lite"/>
    </source>
</evidence>
<proteinExistence type="predicted"/>
<reference evidence="3" key="1">
    <citation type="journal article" date="2013" name="Genome Announc.">
        <title>Draft genome sequence of the basidiomycetous yeast-like fungus Pseudozyma hubeiensis SY62, which produces an abundant amount of the biosurfactant mannosylerythritol lipids.</title>
        <authorList>
            <person name="Konishi M."/>
            <person name="Hatada Y."/>
            <person name="Horiuchi J."/>
        </authorList>
    </citation>
    <scope>NUCLEOTIDE SEQUENCE [LARGE SCALE GENOMIC DNA]</scope>
    <source>
        <strain evidence="3">SY62</strain>
    </source>
</reference>
<dbReference type="RefSeq" id="XP_012190358.1">
    <property type="nucleotide sequence ID" value="XM_012334968.1"/>
</dbReference>
<evidence type="ECO:0000313" key="3">
    <source>
        <dbReference type="Proteomes" id="UP000014071"/>
    </source>
</evidence>
<dbReference type="EMBL" id="DF238805">
    <property type="protein sequence ID" value="GAC96771.1"/>
    <property type="molecule type" value="Genomic_DNA"/>
</dbReference>
<gene>
    <name evidence="2" type="ORF">PHSY_004355</name>
</gene>
<dbReference type="GeneID" id="24109637"/>